<feature type="transmembrane region" description="Helical" evidence="12">
    <location>
        <begin position="31"/>
        <end position="48"/>
    </location>
</feature>
<dbReference type="AlphaFoldDB" id="A0A2S5AB19"/>
<comment type="similarity">
    <text evidence="2">Belongs to the fatty acid desaturase type 1 family. AlkB subfamily.</text>
</comment>
<keyword evidence="8" id="KW-0560">Oxidoreductase</keyword>
<evidence type="ECO:0000313" key="14">
    <source>
        <dbReference type="EMBL" id="POY39293.1"/>
    </source>
</evidence>
<evidence type="ECO:0000256" key="10">
    <source>
        <dbReference type="ARBA" id="ARBA00023033"/>
    </source>
</evidence>
<sequence length="359" mass="41662">MQMIRKLGYFCAFSLPLLLIAGYYLGNEWLFMLPVFVFFIVPLIDILLGTDTSNIAEPLLPSAATEFYYLFLLYFWTLIQSVLLIWACYEATFENWNLLQWIGMILGMGIITGGIGITVAHELGHKKSNVERFLSKVLLSEVCYTQFYIEHNRGHHVHVGTPSDPATSRKNESFYRFWKRSVFEGFSHAWKIENERLAKKGQPIFCFSNEMLGLTLAPLALAAVFTLVFCLIRGDFVWEVPVFFFAQSIFAFSLLEGVNYIEHYGLMRKELAPNKYEKVNTLHSWNSSQLLSNFFLFQLQRHSDHHIFPARRYQVLDHHDESPQLPTGYPGMLLLAMIPPIWFKVMNKKLEEWEGRSAK</sequence>
<feature type="transmembrane region" description="Helical" evidence="12">
    <location>
        <begin position="212"/>
        <end position="234"/>
    </location>
</feature>
<keyword evidence="5 12" id="KW-0812">Transmembrane</keyword>
<accession>A0A2S5AB19</accession>
<dbReference type="EMBL" id="PQVF01000001">
    <property type="protein sequence ID" value="POY39293.1"/>
    <property type="molecule type" value="Genomic_DNA"/>
</dbReference>
<evidence type="ECO:0000256" key="5">
    <source>
        <dbReference type="ARBA" id="ARBA00022692"/>
    </source>
</evidence>
<protein>
    <submittedName>
        <fullName evidence="14">Alkane 1-monooxygenase</fullName>
    </submittedName>
</protein>
<evidence type="ECO:0000256" key="3">
    <source>
        <dbReference type="ARBA" id="ARBA00022475"/>
    </source>
</evidence>
<evidence type="ECO:0000256" key="8">
    <source>
        <dbReference type="ARBA" id="ARBA00023002"/>
    </source>
</evidence>
<evidence type="ECO:0000256" key="4">
    <source>
        <dbReference type="ARBA" id="ARBA00022519"/>
    </source>
</evidence>
<keyword evidence="11 12" id="KW-0472">Membrane</keyword>
<dbReference type="PANTHER" id="PTHR38674">
    <property type="entry name" value="ALKANE 1-MONOOXYGENASE 1"/>
    <property type="match status" value="1"/>
</dbReference>
<dbReference type="Proteomes" id="UP000236893">
    <property type="component" value="Unassembled WGS sequence"/>
</dbReference>
<evidence type="ECO:0000256" key="7">
    <source>
        <dbReference type="ARBA" id="ARBA00022989"/>
    </source>
</evidence>
<dbReference type="OrthoDB" id="4759734at2"/>
<evidence type="ECO:0000256" key="1">
    <source>
        <dbReference type="ARBA" id="ARBA00004429"/>
    </source>
</evidence>
<evidence type="ECO:0000256" key="12">
    <source>
        <dbReference type="SAM" id="Phobius"/>
    </source>
</evidence>
<dbReference type="CDD" id="cd03512">
    <property type="entry name" value="Alkane-hydroxylase"/>
    <property type="match status" value="1"/>
</dbReference>
<dbReference type="InterPro" id="IPR005804">
    <property type="entry name" value="FA_desaturase_dom"/>
</dbReference>
<dbReference type="Pfam" id="PF00487">
    <property type="entry name" value="FA_desaturase"/>
    <property type="match status" value="1"/>
</dbReference>
<keyword evidence="15" id="KW-1185">Reference proteome</keyword>
<dbReference type="GO" id="GO:0046872">
    <property type="term" value="F:metal ion binding"/>
    <property type="evidence" value="ECO:0007669"/>
    <property type="project" value="UniProtKB-KW"/>
</dbReference>
<evidence type="ECO:0000256" key="6">
    <source>
        <dbReference type="ARBA" id="ARBA00022723"/>
    </source>
</evidence>
<reference evidence="14 15" key="1">
    <citation type="submission" date="2018-01" db="EMBL/GenBank/DDBJ databases">
        <authorList>
            <person name="Gaut B.S."/>
            <person name="Morton B.R."/>
            <person name="Clegg M.T."/>
            <person name="Duvall M.R."/>
        </authorList>
    </citation>
    <scope>NUCLEOTIDE SEQUENCE [LARGE SCALE GENOMIC DNA]</scope>
    <source>
        <strain evidence="14 15">HR-AV</strain>
    </source>
</reference>
<dbReference type="GO" id="GO:0005886">
    <property type="term" value="C:plasma membrane"/>
    <property type="evidence" value="ECO:0007669"/>
    <property type="project" value="UniProtKB-SubCell"/>
</dbReference>
<feature type="transmembrane region" description="Helical" evidence="12">
    <location>
        <begin position="68"/>
        <end position="86"/>
    </location>
</feature>
<evidence type="ECO:0000259" key="13">
    <source>
        <dbReference type="Pfam" id="PF00487"/>
    </source>
</evidence>
<evidence type="ECO:0000313" key="15">
    <source>
        <dbReference type="Proteomes" id="UP000236893"/>
    </source>
</evidence>
<proteinExistence type="inferred from homology"/>
<gene>
    <name evidence="14" type="ORF">C3K47_02005</name>
</gene>
<keyword evidence="10 14" id="KW-0503">Monooxygenase</keyword>
<keyword evidence="9" id="KW-0408">Iron</keyword>
<evidence type="ECO:0000256" key="9">
    <source>
        <dbReference type="ARBA" id="ARBA00023004"/>
    </source>
</evidence>
<keyword evidence="7 12" id="KW-1133">Transmembrane helix</keyword>
<feature type="domain" description="Fatty acid desaturase" evidence="13">
    <location>
        <begin position="98"/>
        <end position="327"/>
    </location>
</feature>
<keyword evidence="3" id="KW-1003">Cell membrane</keyword>
<dbReference type="PANTHER" id="PTHR38674:SF1">
    <property type="entry name" value="ALKANE 1-MONOOXYGENASE 1"/>
    <property type="match status" value="1"/>
</dbReference>
<dbReference type="InterPro" id="IPR033885">
    <property type="entry name" value="AlkB/XylM"/>
</dbReference>
<name>A0A2S5AB19_9SPHI</name>
<keyword evidence="6" id="KW-0479">Metal-binding</keyword>
<evidence type="ECO:0000256" key="11">
    <source>
        <dbReference type="ARBA" id="ARBA00023136"/>
    </source>
</evidence>
<comment type="subcellular location">
    <subcellularLocation>
        <location evidence="1">Cell inner membrane</location>
        <topology evidence="1">Multi-pass membrane protein</topology>
    </subcellularLocation>
</comment>
<keyword evidence="4" id="KW-0997">Cell inner membrane</keyword>
<feature type="transmembrane region" description="Helical" evidence="12">
    <location>
        <begin position="240"/>
        <end position="261"/>
    </location>
</feature>
<organism evidence="14 15">
    <name type="scientific">Solitalea longa</name>
    <dbReference type="NCBI Taxonomy" id="2079460"/>
    <lineage>
        <taxon>Bacteria</taxon>
        <taxon>Pseudomonadati</taxon>
        <taxon>Bacteroidota</taxon>
        <taxon>Sphingobacteriia</taxon>
        <taxon>Sphingobacteriales</taxon>
        <taxon>Sphingobacteriaceae</taxon>
        <taxon>Solitalea</taxon>
    </lineage>
</organism>
<evidence type="ECO:0000256" key="2">
    <source>
        <dbReference type="ARBA" id="ARBA00010823"/>
    </source>
</evidence>
<dbReference type="GO" id="GO:0006629">
    <property type="term" value="P:lipid metabolic process"/>
    <property type="evidence" value="ECO:0007669"/>
    <property type="project" value="InterPro"/>
</dbReference>
<feature type="transmembrane region" description="Helical" evidence="12">
    <location>
        <begin position="98"/>
        <end position="120"/>
    </location>
</feature>
<dbReference type="GO" id="GO:0004497">
    <property type="term" value="F:monooxygenase activity"/>
    <property type="evidence" value="ECO:0007669"/>
    <property type="project" value="UniProtKB-KW"/>
</dbReference>
<feature type="transmembrane region" description="Helical" evidence="12">
    <location>
        <begin position="7"/>
        <end position="25"/>
    </location>
</feature>
<comment type="caution">
    <text evidence="14">The sequence shown here is derived from an EMBL/GenBank/DDBJ whole genome shotgun (WGS) entry which is preliminary data.</text>
</comment>